<feature type="chain" id="PRO_5025498426" evidence="1">
    <location>
        <begin position="21"/>
        <end position="91"/>
    </location>
</feature>
<reference evidence="2" key="1">
    <citation type="submission" date="2019-12" db="EMBL/GenBank/DDBJ databases">
        <title>An insight into the sialome of adult female Ixodes ricinus ticks feeding for 6 days.</title>
        <authorList>
            <person name="Perner J."/>
            <person name="Ribeiro J.M.C."/>
        </authorList>
    </citation>
    <scope>NUCLEOTIDE SEQUENCE</scope>
    <source>
        <strain evidence="2">Semi-engorged</strain>
        <tissue evidence="2">Salivary glands</tissue>
    </source>
</reference>
<organism evidence="2">
    <name type="scientific">Ixodes ricinus</name>
    <name type="common">Common tick</name>
    <name type="synonym">Acarus ricinus</name>
    <dbReference type="NCBI Taxonomy" id="34613"/>
    <lineage>
        <taxon>Eukaryota</taxon>
        <taxon>Metazoa</taxon>
        <taxon>Ecdysozoa</taxon>
        <taxon>Arthropoda</taxon>
        <taxon>Chelicerata</taxon>
        <taxon>Arachnida</taxon>
        <taxon>Acari</taxon>
        <taxon>Parasitiformes</taxon>
        <taxon>Ixodida</taxon>
        <taxon>Ixodoidea</taxon>
        <taxon>Ixodidae</taxon>
        <taxon>Ixodinae</taxon>
        <taxon>Ixodes</taxon>
    </lineage>
</organism>
<feature type="signal peptide" evidence="1">
    <location>
        <begin position="1"/>
        <end position="20"/>
    </location>
</feature>
<protein>
    <submittedName>
        <fullName evidence="2">Putative secreted protein</fullName>
    </submittedName>
</protein>
<proteinExistence type="predicted"/>
<name>A0A6B0U7R9_IXORI</name>
<accession>A0A6B0U7R9</accession>
<dbReference type="EMBL" id="GIFC01004358">
    <property type="protein sequence ID" value="MXU86441.1"/>
    <property type="molecule type" value="Transcribed_RNA"/>
</dbReference>
<evidence type="ECO:0000313" key="2">
    <source>
        <dbReference type="EMBL" id="MXU86441.1"/>
    </source>
</evidence>
<evidence type="ECO:0000256" key="1">
    <source>
        <dbReference type="SAM" id="SignalP"/>
    </source>
</evidence>
<sequence length="91" mass="10801">MNSRLDILFLICGLLRSTDSMMSEKHRMYTMSELSPRWGLHLQKRKENFSSSALRYPFWVLGACRLRKKRRRACGSSWFSKFCSSIRWSST</sequence>
<dbReference type="AlphaFoldDB" id="A0A6B0U7R9"/>
<keyword evidence="1" id="KW-0732">Signal</keyword>